<proteinExistence type="predicted"/>
<evidence type="ECO:0000256" key="1">
    <source>
        <dbReference type="SAM" id="SignalP"/>
    </source>
</evidence>
<feature type="signal peptide" evidence="1">
    <location>
        <begin position="1"/>
        <end position="23"/>
    </location>
</feature>
<protein>
    <submittedName>
        <fullName evidence="2">Uncharacterized protein</fullName>
    </submittedName>
</protein>
<dbReference type="EMBL" id="CAKKLH010000315">
    <property type="protein sequence ID" value="CAH0111693.1"/>
    <property type="molecule type" value="Genomic_DNA"/>
</dbReference>
<feature type="chain" id="PRO_5035315854" evidence="1">
    <location>
        <begin position="24"/>
        <end position="94"/>
    </location>
</feature>
<reference evidence="2" key="1">
    <citation type="submission" date="2021-11" db="EMBL/GenBank/DDBJ databases">
        <authorList>
            <person name="Schell T."/>
        </authorList>
    </citation>
    <scope>NUCLEOTIDE SEQUENCE</scope>
    <source>
        <strain evidence="2">M5</strain>
    </source>
</reference>
<dbReference type="OrthoDB" id="6332879at2759"/>
<evidence type="ECO:0000313" key="2">
    <source>
        <dbReference type="EMBL" id="CAH0111693.1"/>
    </source>
</evidence>
<organism evidence="2 3">
    <name type="scientific">Daphnia galeata</name>
    <dbReference type="NCBI Taxonomy" id="27404"/>
    <lineage>
        <taxon>Eukaryota</taxon>
        <taxon>Metazoa</taxon>
        <taxon>Ecdysozoa</taxon>
        <taxon>Arthropoda</taxon>
        <taxon>Crustacea</taxon>
        <taxon>Branchiopoda</taxon>
        <taxon>Diplostraca</taxon>
        <taxon>Cladocera</taxon>
        <taxon>Anomopoda</taxon>
        <taxon>Daphniidae</taxon>
        <taxon>Daphnia</taxon>
    </lineage>
</organism>
<keyword evidence="3" id="KW-1185">Reference proteome</keyword>
<accession>A0A8J2S2Q6</accession>
<dbReference type="Proteomes" id="UP000789390">
    <property type="component" value="Unassembled WGS sequence"/>
</dbReference>
<name>A0A8J2S2Q6_9CRUS</name>
<gene>
    <name evidence="2" type="ORF">DGAL_LOCUS15344</name>
</gene>
<dbReference type="AlphaFoldDB" id="A0A8J2S2Q6"/>
<keyword evidence="1" id="KW-0732">Signal</keyword>
<sequence length="94" mass="10332">MKTLACCFMLLAVILIASQLAMADQITEPFLLLVRHGTGLRWSFKYGDGKTCTTGVKRYCCAMPPQWLAQLAQSSFYVLNGGPIEPILPSGYTN</sequence>
<comment type="caution">
    <text evidence="2">The sequence shown here is derived from an EMBL/GenBank/DDBJ whole genome shotgun (WGS) entry which is preliminary data.</text>
</comment>
<evidence type="ECO:0000313" key="3">
    <source>
        <dbReference type="Proteomes" id="UP000789390"/>
    </source>
</evidence>